<dbReference type="PANTHER" id="PTHR31264:SF23">
    <property type="entry name" value="F-BOX DOMAIN-CONTAINING PROTEIN"/>
    <property type="match status" value="1"/>
</dbReference>
<sequence length="475" mass="53500">MQPLVWHLWHNINEERWNARSQVIDRLVPNISAIPSPNSQLPNPTPLCKPPYTDRREMAVPCTSITDERLADLLEDIFLRLPAPADLVRASAACVPFRQIATGSSFLRRFRKANPAPFIGFMELDGFRPAELPHTSAPIAAPSPSRRTSLSPSSLAPAATRRYQTPAADPGGWCVRSIRDDRVLLDRGPKRVSGSVVFLELVVCDPLHRRYHLPPPIPEDLAASVRDPFDLPYQYPRRCEVILVPPGKEVQEDKEEYETSFRVIWMAQCKTKLVAFVYSSTTGQWQSIQSKTWSDLLACGMPTRSLKYNMFDGISHYAYGCLYWSLGYGTPEDYPREVMLVLDTMTMEFSVADCPPGRWRGLQVGIVEAGEGRLGLLTCLNNADTSKLSYMVRQNTDGVNNEWQLEKIIQLGADIHCIVGSTERYLLLIRADNLFEEALSLDVKTFQLERVCELSAQTTRSIYTSFPTSLSSRTV</sequence>
<dbReference type="EnsemblPlants" id="EMT31049">
    <property type="protein sequence ID" value="EMT31049"/>
    <property type="gene ID" value="F775_21775"/>
</dbReference>
<organism evidence="2">
    <name type="scientific">Aegilops tauschii</name>
    <name type="common">Tausch's goatgrass</name>
    <name type="synonym">Aegilops squarrosa</name>
    <dbReference type="NCBI Taxonomy" id="37682"/>
    <lineage>
        <taxon>Eukaryota</taxon>
        <taxon>Viridiplantae</taxon>
        <taxon>Streptophyta</taxon>
        <taxon>Embryophyta</taxon>
        <taxon>Tracheophyta</taxon>
        <taxon>Spermatophyta</taxon>
        <taxon>Magnoliopsida</taxon>
        <taxon>Liliopsida</taxon>
        <taxon>Poales</taxon>
        <taxon>Poaceae</taxon>
        <taxon>BOP clade</taxon>
        <taxon>Pooideae</taxon>
        <taxon>Triticodae</taxon>
        <taxon>Triticeae</taxon>
        <taxon>Triticinae</taxon>
        <taxon>Aegilops</taxon>
    </lineage>
</organism>
<protein>
    <recommendedName>
        <fullName evidence="3">F-box domain-containing protein</fullName>
    </recommendedName>
</protein>
<evidence type="ECO:0000256" key="1">
    <source>
        <dbReference type="SAM" id="MobiDB-lite"/>
    </source>
</evidence>
<feature type="compositionally biased region" description="Low complexity" evidence="1">
    <location>
        <begin position="140"/>
        <end position="162"/>
    </location>
</feature>
<dbReference type="InterPro" id="IPR036047">
    <property type="entry name" value="F-box-like_dom_sf"/>
</dbReference>
<accession>M8C9Q2</accession>
<evidence type="ECO:0008006" key="3">
    <source>
        <dbReference type="Google" id="ProtNLM"/>
    </source>
</evidence>
<evidence type="ECO:0000313" key="2">
    <source>
        <dbReference type="EnsemblPlants" id="EMT31049"/>
    </source>
</evidence>
<reference evidence="2" key="1">
    <citation type="submission" date="2015-06" db="UniProtKB">
        <authorList>
            <consortium name="EnsemblPlants"/>
        </authorList>
    </citation>
    <scope>IDENTIFICATION</scope>
</reference>
<proteinExistence type="predicted"/>
<name>M8C9Q2_AEGTA</name>
<dbReference type="PANTHER" id="PTHR31264">
    <property type="entry name" value="OS07G0554500 PROTEIN-RELATED"/>
    <property type="match status" value="1"/>
</dbReference>
<feature type="region of interest" description="Disordered" evidence="1">
    <location>
        <begin position="135"/>
        <end position="164"/>
    </location>
</feature>
<dbReference type="AlphaFoldDB" id="M8C9Q2"/>
<dbReference type="SUPFAM" id="SSF81383">
    <property type="entry name" value="F-box domain"/>
    <property type="match status" value="1"/>
</dbReference>